<evidence type="ECO:0000256" key="7">
    <source>
        <dbReference type="ARBA" id="ARBA00022989"/>
    </source>
</evidence>
<dbReference type="EC" id="2.4.99.28" evidence="14"/>
<feature type="transmembrane region" description="Helical" evidence="17">
    <location>
        <begin position="164"/>
        <end position="190"/>
    </location>
</feature>
<evidence type="ECO:0000256" key="14">
    <source>
        <dbReference type="ARBA" id="ARBA00044770"/>
    </source>
</evidence>
<evidence type="ECO:0000256" key="16">
    <source>
        <dbReference type="ARBA" id="ARBA00049966"/>
    </source>
</evidence>
<keyword evidence="8 17" id="KW-0472">Membrane</keyword>
<evidence type="ECO:0000256" key="2">
    <source>
        <dbReference type="ARBA" id="ARBA00022676"/>
    </source>
</evidence>
<gene>
    <name evidence="18" type="ORF">SAMN04487772_10155</name>
</gene>
<evidence type="ECO:0000256" key="9">
    <source>
        <dbReference type="ARBA" id="ARBA00032370"/>
    </source>
</evidence>
<keyword evidence="18" id="KW-0132">Cell division</keyword>
<evidence type="ECO:0000313" key="19">
    <source>
        <dbReference type="Proteomes" id="UP000199800"/>
    </source>
</evidence>
<evidence type="ECO:0000256" key="3">
    <source>
        <dbReference type="ARBA" id="ARBA00022679"/>
    </source>
</evidence>
<evidence type="ECO:0000256" key="15">
    <source>
        <dbReference type="ARBA" id="ARBA00049902"/>
    </source>
</evidence>
<feature type="transmembrane region" description="Helical" evidence="17">
    <location>
        <begin position="354"/>
        <end position="375"/>
    </location>
</feature>
<dbReference type="PROSITE" id="PS51257">
    <property type="entry name" value="PROKAR_LIPOPROTEIN"/>
    <property type="match status" value="1"/>
</dbReference>
<dbReference type="GO" id="GO:0008360">
    <property type="term" value="P:regulation of cell shape"/>
    <property type="evidence" value="ECO:0007669"/>
    <property type="project" value="UniProtKB-KW"/>
</dbReference>
<name>A0A1H9Y130_9FIRM</name>
<comment type="function">
    <text evidence="16">Peptidoglycan polymerase that is essential for cell division.</text>
</comment>
<keyword evidence="18" id="KW-0131">Cell cycle</keyword>
<comment type="similarity">
    <text evidence="11">Belongs to the SEDS family. FtsW subfamily.</text>
</comment>
<dbReference type="PANTHER" id="PTHR30474">
    <property type="entry name" value="CELL CYCLE PROTEIN"/>
    <property type="match status" value="1"/>
</dbReference>
<feature type="transmembrane region" description="Helical" evidence="17">
    <location>
        <begin position="202"/>
        <end position="221"/>
    </location>
</feature>
<organism evidence="18 19">
    <name type="scientific">[Clostridium] polysaccharolyticum</name>
    <dbReference type="NCBI Taxonomy" id="29364"/>
    <lineage>
        <taxon>Bacteria</taxon>
        <taxon>Bacillati</taxon>
        <taxon>Bacillota</taxon>
        <taxon>Clostridia</taxon>
        <taxon>Lachnospirales</taxon>
        <taxon>Lachnospiraceae</taxon>
    </lineage>
</organism>
<dbReference type="AlphaFoldDB" id="A0A1H9Y130"/>
<dbReference type="Proteomes" id="UP000199800">
    <property type="component" value="Unassembled WGS sequence"/>
</dbReference>
<evidence type="ECO:0000256" key="6">
    <source>
        <dbReference type="ARBA" id="ARBA00022984"/>
    </source>
</evidence>
<evidence type="ECO:0000256" key="1">
    <source>
        <dbReference type="ARBA" id="ARBA00004141"/>
    </source>
</evidence>
<evidence type="ECO:0000256" key="17">
    <source>
        <dbReference type="SAM" id="Phobius"/>
    </source>
</evidence>
<keyword evidence="7 17" id="KW-1133">Transmembrane helix</keyword>
<keyword evidence="19" id="KW-1185">Reference proteome</keyword>
<keyword evidence="4 17" id="KW-0812">Transmembrane</keyword>
<feature type="transmembrane region" description="Helical" evidence="17">
    <location>
        <begin position="317"/>
        <end position="342"/>
    </location>
</feature>
<evidence type="ECO:0000256" key="5">
    <source>
        <dbReference type="ARBA" id="ARBA00022960"/>
    </source>
</evidence>
<dbReference type="EMBL" id="FOHN01000001">
    <property type="protein sequence ID" value="SES62445.1"/>
    <property type="molecule type" value="Genomic_DNA"/>
</dbReference>
<keyword evidence="5" id="KW-0133">Cell shape</keyword>
<proteinExistence type="inferred from homology"/>
<feature type="transmembrane region" description="Helical" evidence="17">
    <location>
        <begin position="135"/>
        <end position="152"/>
    </location>
</feature>
<dbReference type="Pfam" id="PF01098">
    <property type="entry name" value="FTSW_RODA_SPOVE"/>
    <property type="match status" value="1"/>
</dbReference>
<dbReference type="GO" id="GO:0009252">
    <property type="term" value="P:peptidoglycan biosynthetic process"/>
    <property type="evidence" value="ECO:0007669"/>
    <property type="project" value="UniProtKB-KW"/>
</dbReference>
<feature type="transmembrane region" description="Helical" evidence="17">
    <location>
        <begin position="91"/>
        <end position="111"/>
    </location>
</feature>
<feature type="transmembrane region" description="Helical" evidence="17">
    <location>
        <begin position="279"/>
        <end position="305"/>
    </location>
</feature>
<dbReference type="GO" id="GO:0008955">
    <property type="term" value="F:peptidoglycan glycosyltransferase activity"/>
    <property type="evidence" value="ECO:0007669"/>
    <property type="project" value="UniProtKB-EC"/>
</dbReference>
<evidence type="ECO:0000256" key="13">
    <source>
        <dbReference type="ARBA" id="ARBA00041418"/>
    </source>
</evidence>
<evidence type="ECO:0000256" key="8">
    <source>
        <dbReference type="ARBA" id="ARBA00023136"/>
    </source>
</evidence>
<keyword evidence="6" id="KW-0573">Peptidoglycan synthesis</keyword>
<evidence type="ECO:0000256" key="12">
    <source>
        <dbReference type="ARBA" id="ARBA00041185"/>
    </source>
</evidence>
<dbReference type="PANTHER" id="PTHR30474:SF2">
    <property type="entry name" value="PEPTIDOGLYCAN GLYCOSYLTRANSFERASE FTSW-RELATED"/>
    <property type="match status" value="1"/>
</dbReference>
<evidence type="ECO:0000256" key="10">
    <source>
        <dbReference type="ARBA" id="ARBA00033270"/>
    </source>
</evidence>
<dbReference type="GO" id="GO:0032153">
    <property type="term" value="C:cell division site"/>
    <property type="evidence" value="ECO:0007669"/>
    <property type="project" value="TreeGrafter"/>
</dbReference>
<dbReference type="GO" id="GO:0051301">
    <property type="term" value="P:cell division"/>
    <property type="evidence" value="ECO:0007669"/>
    <property type="project" value="UniProtKB-KW"/>
</dbReference>
<feature type="transmembrane region" description="Helical" evidence="17">
    <location>
        <begin position="60"/>
        <end position="79"/>
    </location>
</feature>
<accession>A0A1H9Y130</accession>
<feature type="transmembrane region" description="Helical" evidence="17">
    <location>
        <begin position="21"/>
        <end position="40"/>
    </location>
</feature>
<dbReference type="STRING" id="29364.SAMN04487772_10155"/>
<keyword evidence="3" id="KW-0808">Transferase</keyword>
<dbReference type="GO" id="GO:0005886">
    <property type="term" value="C:plasma membrane"/>
    <property type="evidence" value="ECO:0007669"/>
    <property type="project" value="TreeGrafter"/>
</dbReference>
<evidence type="ECO:0000313" key="18">
    <source>
        <dbReference type="EMBL" id="SES62445.1"/>
    </source>
</evidence>
<dbReference type="InterPro" id="IPR001182">
    <property type="entry name" value="FtsW/RodA"/>
</dbReference>
<reference evidence="18 19" key="1">
    <citation type="submission" date="2016-10" db="EMBL/GenBank/DDBJ databases">
        <authorList>
            <person name="de Groot N.N."/>
        </authorList>
    </citation>
    <scope>NUCLEOTIDE SEQUENCE [LARGE SCALE GENOMIC DNA]</scope>
    <source>
        <strain evidence="18 19">DSM 1801</strain>
    </source>
</reference>
<dbReference type="GO" id="GO:0015648">
    <property type="term" value="F:lipid-linked peptidoglycan transporter activity"/>
    <property type="evidence" value="ECO:0007669"/>
    <property type="project" value="TreeGrafter"/>
</dbReference>
<evidence type="ECO:0000256" key="4">
    <source>
        <dbReference type="ARBA" id="ARBA00022692"/>
    </source>
</evidence>
<comment type="catalytic activity">
    <reaction evidence="15">
        <text>[GlcNAc-(1-&gt;4)-Mur2Ac(oyl-L-Ala-gamma-D-Glu-L-Lys-D-Ala-D-Ala)](n)-di-trans,octa-cis-undecaprenyl diphosphate + beta-D-GlcNAc-(1-&gt;4)-Mur2Ac(oyl-L-Ala-gamma-D-Glu-L-Lys-D-Ala-D-Ala)-di-trans,octa-cis-undecaprenyl diphosphate = [GlcNAc-(1-&gt;4)-Mur2Ac(oyl-L-Ala-gamma-D-Glu-L-Lys-D-Ala-D-Ala)](n+1)-di-trans,octa-cis-undecaprenyl diphosphate + di-trans,octa-cis-undecaprenyl diphosphate + H(+)</text>
        <dbReference type="Rhea" id="RHEA:23708"/>
        <dbReference type="Rhea" id="RHEA-COMP:9602"/>
        <dbReference type="Rhea" id="RHEA-COMP:9603"/>
        <dbReference type="ChEBI" id="CHEBI:15378"/>
        <dbReference type="ChEBI" id="CHEBI:58405"/>
        <dbReference type="ChEBI" id="CHEBI:60033"/>
        <dbReference type="ChEBI" id="CHEBI:78435"/>
        <dbReference type="EC" id="2.4.99.28"/>
    </reaction>
</comment>
<protein>
    <recommendedName>
        <fullName evidence="12">Probable peptidoglycan glycosyltransferase FtsW</fullName>
        <ecNumber evidence="14">2.4.99.28</ecNumber>
    </recommendedName>
    <alternativeName>
        <fullName evidence="13">Cell division protein FtsW</fullName>
    </alternativeName>
    <alternativeName>
        <fullName evidence="10">Cell wall polymerase</fullName>
    </alternativeName>
    <alternativeName>
        <fullName evidence="9">Peptidoglycan polymerase</fullName>
    </alternativeName>
</protein>
<sequence>MAKSSREKMNRNKKYNNYYDYSLLFLTVFLSCFGLVMIYSTSAYTAQVKFSDEAYFLKKQLVAVIAGVIAMVAVSKMDYHILMKKLPVLPVKLVTAGYFIAIGLQVFVLLFGKEVNGAKRWINLGPLGTFQPSEVSKVVTIVFVAYIVNLLPRSLNRMGGFIRVMVFLLPVIGLIAAENLSTALVVSAISVGICFVASKKKWYYLVFGIVFIAAVAAYIAFGDAFRSIRIQVWLDVENHTQGFQILQGLYAIASGGLFGTGLGNSMQKLGFIPESHNDMIFSIICEELGLFGAVAVILLFVLLIWRLFIISINAPDLYGGLICTGILIHIAVQVIINVAVVSNSIPSTGIPLPFISYGGTSIAILLAEMGLALSVSNQIRTERG</sequence>
<keyword evidence="2" id="KW-0328">Glycosyltransferase</keyword>
<evidence type="ECO:0000256" key="11">
    <source>
        <dbReference type="ARBA" id="ARBA00038053"/>
    </source>
</evidence>
<comment type="subcellular location">
    <subcellularLocation>
        <location evidence="1">Membrane</location>
        <topology evidence="1">Multi-pass membrane protein</topology>
    </subcellularLocation>
</comment>